<protein>
    <recommendedName>
        <fullName evidence="3">Flavin reductase like domain-containing protein</fullName>
    </recommendedName>
</protein>
<dbReference type="OrthoDB" id="2015405at2759"/>
<evidence type="ECO:0000259" key="3">
    <source>
        <dbReference type="SMART" id="SM00903"/>
    </source>
</evidence>
<organism evidence="4 5">
    <name type="scientific">Diplodia seriata</name>
    <dbReference type="NCBI Taxonomy" id="420778"/>
    <lineage>
        <taxon>Eukaryota</taxon>
        <taxon>Fungi</taxon>
        <taxon>Dikarya</taxon>
        <taxon>Ascomycota</taxon>
        <taxon>Pezizomycotina</taxon>
        <taxon>Dothideomycetes</taxon>
        <taxon>Dothideomycetes incertae sedis</taxon>
        <taxon>Botryosphaeriales</taxon>
        <taxon>Botryosphaeriaceae</taxon>
        <taxon>Diplodia</taxon>
    </lineage>
</organism>
<sequence length="411" mass="45444">MFAARVERRFYRAFFRWNRRQSLRFSAKPLALLTYLLDSTSLSNHSVYPPRRMLSSSARRGTSADEPIAAQESLQGSLAGDNQDAKPVSEDDISRRKLGATVRNMFRCVPHPVAIVTALDPSSYSDGGIQTVDEWEEALNSLRAMTVSSLNTVSLDPTTVISFNVRLPSLTWDAISKSGRVRVSLMNSTERAVEIATLFAQGNSRAGFSTLLAQATPIKLNRPGGQLQMGSGTWEWSVDPEMIDPNPAPFIKSKALEGCILAEVLPEKCVQVNDHVIVVAEVKEVQAVSRMLAQSGDNPRHPTLSYFNHRYVTVDRPVMADSQGVGEAEGETSPRNVPKQRRHKGLIRKIPLNVGTTISQGKGKGFIRKIPISPPSKKSMESWAGHGEDKRGEGASNDEKRFFEALHTRRY</sequence>
<dbReference type="SUPFAM" id="SSF50475">
    <property type="entry name" value="FMN-binding split barrel"/>
    <property type="match status" value="1"/>
</dbReference>
<comment type="caution">
    <text evidence="4">The sequence shown here is derived from an EMBL/GenBank/DDBJ whole genome shotgun (WGS) entry which is preliminary data.</text>
</comment>
<dbReference type="SMART" id="SM00903">
    <property type="entry name" value="Flavin_Reduct"/>
    <property type="match status" value="1"/>
</dbReference>
<dbReference type="PANTHER" id="PTHR30466">
    <property type="entry name" value="FLAVIN REDUCTASE"/>
    <property type="match status" value="1"/>
</dbReference>
<feature type="domain" description="Flavin reductase like" evidence="3">
    <location>
        <begin position="106"/>
        <end position="294"/>
    </location>
</feature>
<name>A0A1S8BEZ5_9PEZI</name>
<accession>A0A1S8BEZ5</accession>
<feature type="compositionally biased region" description="Basic and acidic residues" evidence="2">
    <location>
        <begin position="83"/>
        <end position="93"/>
    </location>
</feature>
<dbReference type="Gene3D" id="2.30.110.10">
    <property type="entry name" value="Electron Transport, Fmn-binding Protein, Chain A"/>
    <property type="match status" value="1"/>
</dbReference>
<proteinExistence type="predicted"/>
<dbReference type="InterPro" id="IPR012349">
    <property type="entry name" value="Split_barrel_FMN-bd"/>
</dbReference>
<feature type="region of interest" description="Disordered" evidence="2">
    <location>
        <begin position="365"/>
        <end position="411"/>
    </location>
</feature>
<reference evidence="4 5" key="1">
    <citation type="submission" date="2017-01" db="EMBL/GenBank/DDBJ databases">
        <title>Draft genome sequence of Diplodia seriata F98.1, a fungal species involved in grapevine trunk diseases.</title>
        <authorList>
            <person name="Robert-Siegwald G."/>
            <person name="Vallet J."/>
            <person name="Abou-Mansour E."/>
            <person name="Xu J."/>
            <person name="Rey P."/>
            <person name="Bertsch C."/>
            <person name="Rego C."/>
            <person name="Larignon P."/>
            <person name="Fontaine F."/>
            <person name="Lebrun M.-H."/>
        </authorList>
    </citation>
    <scope>NUCLEOTIDE SEQUENCE [LARGE SCALE GENOMIC DNA]</scope>
    <source>
        <strain evidence="4 5">F98.1</strain>
    </source>
</reference>
<evidence type="ECO:0000256" key="2">
    <source>
        <dbReference type="SAM" id="MobiDB-lite"/>
    </source>
</evidence>
<feature type="region of interest" description="Disordered" evidence="2">
    <location>
        <begin position="323"/>
        <end position="343"/>
    </location>
</feature>
<keyword evidence="1" id="KW-0560">Oxidoreductase</keyword>
<dbReference type="Pfam" id="PF01613">
    <property type="entry name" value="Flavin_Reduct"/>
    <property type="match status" value="1"/>
</dbReference>
<dbReference type="InterPro" id="IPR002563">
    <property type="entry name" value="Flavin_Rdtase-like_dom"/>
</dbReference>
<dbReference type="STRING" id="420778.A0A1S8BEZ5"/>
<gene>
    <name evidence="4" type="ORF">BK809_0002095</name>
</gene>
<dbReference type="Proteomes" id="UP000190776">
    <property type="component" value="Unassembled WGS sequence"/>
</dbReference>
<dbReference type="GO" id="GO:0042602">
    <property type="term" value="F:riboflavin reductase (NADPH) activity"/>
    <property type="evidence" value="ECO:0007669"/>
    <property type="project" value="TreeGrafter"/>
</dbReference>
<feature type="compositionally biased region" description="Basic and acidic residues" evidence="2">
    <location>
        <begin position="386"/>
        <end position="411"/>
    </location>
</feature>
<dbReference type="InterPro" id="IPR050268">
    <property type="entry name" value="NADH-dep_flavin_reductase"/>
</dbReference>
<dbReference type="EMBL" id="MSZU01000081">
    <property type="protein sequence ID" value="OMP85883.1"/>
    <property type="molecule type" value="Genomic_DNA"/>
</dbReference>
<evidence type="ECO:0000313" key="4">
    <source>
        <dbReference type="EMBL" id="OMP85883.1"/>
    </source>
</evidence>
<feature type="region of interest" description="Disordered" evidence="2">
    <location>
        <begin position="73"/>
        <end position="93"/>
    </location>
</feature>
<evidence type="ECO:0000313" key="5">
    <source>
        <dbReference type="Proteomes" id="UP000190776"/>
    </source>
</evidence>
<dbReference type="PANTHER" id="PTHR30466:SF1">
    <property type="entry name" value="FMN REDUCTASE (NADH) RUTF"/>
    <property type="match status" value="1"/>
</dbReference>
<dbReference type="AlphaFoldDB" id="A0A1S8BEZ5"/>
<evidence type="ECO:0000256" key="1">
    <source>
        <dbReference type="ARBA" id="ARBA00023002"/>
    </source>
</evidence>
<dbReference type="GO" id="GO:0010181">
    <property type="term" value="F:FMN binding"/>
    <property type="evidence" value="ECO:0007669"/>
    <property type="project" value="InterPro"/>
</dbReference>